<name>A0ABU3RWR0_9MICO</name>
<dbReference type="PANTHER" id="PTHR42718">
    <property type="entry name" value="MAJOR FACILITATOR SUPERFAMILY MULTIDRUG TRANSPORTER MFSC"/>
    <property type="match status" value="1"/>
</dbReference>
<dbReference type="RefSeq" id="WP_230705019.1">
    <property type="nucleotide sequence ID" value="NZ_JAWDIU010000003.1"/>
</dbReference>
<feature type="transmembrane region" description="Helical" evidence="5">
    <location>
        <begin position="431"/>
        <end position="449"/>
    </location>
</feature>
<feature type="transmembrane region" description="Helical" evidence="5">
    <location>
        <begin position="187"/>
        <end position="207"/>
    </location>
</feature>
<feature type="transmembrane region" description="Helical" evidence="5">
    <location>
        <begin position="119"/>
        <end position="140"/>
    </location>
</feature>
<keyword evidence="8" id="KW-1185">Reference proteome</keyword>
<proteinExistence type="predicted"/>
<evidence type="ECO:0000256" key="1">
    <source>
        <dbReference type="ARBA" id="ARBA00004651"/>
    </source>
</evidence>
<keyword evidence="3 5" id="KW-1133">Transmembrane helix</keyword>
<feature type="transmembrane region" description="Helical" evidence="5">
    <location>
        <begin position="469"/>
        <end position="489"/>
    </location>
</feature>
<dbReference type="InterPro" id="IPR005829">
    <property type="entry name" value="Sugar_transporter_CS"/>
</dbReference>
<feature type="domain" description="Major facilitator superfamily (MFS) profile" evidence="6">
    <location>
        <begin position="28"/>
        <end position="492"/>
    </location>
</feature>
<keyword evidence="4 5" id="KW-0472">Membrane</keyword>
<dbReference type="SUPFAM" id="SSF103473">
    <property type="entry name" value="MFS general substrate transporter"/>
    <property type="match status" value="1"/>
</dbReference>
<feature type="transmembrane region" description="Helical" evidence="5">
    <location>
        <begin position="322"/>
        <end position="344"/>
    </location>
</feature>
<dbReference type="EMBL" id="JAWDIU010000003">
    <property type="protein sequence ID" value="MDU0327297.1"/>
    <property type="molecule type" value="Genomic_DNA"/>
</dbReference>
<keyword evidence="2 5" id="KW-0812">Transmembrane</keyword>
<evidence type="ECO:0000256" key="3">
    <source>
        <dbReference type="ARBA" id="ARBA00022989"/>
    </source>
</evidence>
<feature type="transmembrane region" description="Helical" evidence="5">
    <location>
        <begin position="294"/>
        <end position="316"/>
    </location>
</feature>
<sequence length="504" mass="53178">MSQPPAPTDSAHPPTRDIVLSPRHRWRAYWVAVAVAALTILDLTKVNVALPSIEAALNAGPTELQLVVSGYILTFGLVLVPAGRLGDLRSRRMLFLVGLSLFLVTSLACALAPNTTVLLVARLLQGVAAGIQMPQVLGLVQQLFQGKERGRAFGLFGATIGIATAFGPTLGGLLIALGGDTDGWRLIFWINIPLVAIVIALAAWLLPDTRTKSHRRLDLDPVGVVLFALTILALMWPFLFTTGSPDDDPNRWWFLVASVVFAAAFVFWERRYAERGHMPLMPFSIFSLSSYRNGVLISTAYFSAVPAMFLLGTLFLQGGLGLAPVFAGMVTIGFAVASAGSSWIGGNLVTRFGRPLVVWGILGMVVTAGALVLVALFTAPEWTPWAMAAVMAFGGFAGGLVISPNQTLTLAEIPVKSGGVAGSVGQLGQRIGTAVGTAIALALFYATVYREQGSVDDQAVLYHDAYASGMITVGVFLGLALIVGVADLAGRARSGSQTPFGSDD</sequence>
<evidence type="ECO:0000256" key="4">
    <source>
        <dbReference type="ARBA" id="ARBA00023136"/>
    </source>
</evidence>
<feature type="transmembrane region" description="Helical" evidence="5">
    <location>
        <begin position="26"/>
        <end position="44"/>
    </location>
</feature>
<organism evidence="7 8">
    <name type="scientific">Microbacterium algihabitans</name>
    <dbReference type="NCBI Taxonomy" id="3075992"/>
    <lineage>
        <taxon>Bacteria</taxon>
        <taxon>Bacillati</taxon>
        <taxon>Actinomycetota</taxon>
        <taxon>Actinomycetes</taxon>
        <taxon>Micrococcales</taxon>
        <taxon>Microbacteriaceae</taxon>
        <taxon>Microbacterium</taxon>
    </lineage>
</organism>
<evidence type="ECO:0000313" key="8">
    <source>
        <dbReference type="Proteomes" id="UP001256673"/>
    </source>
</evidence>
<feature type="transmembrane region" description="Helical" evidence="5">
    <location>
        <begin position="94"/>
        <end position="113"/>
    </location>
</feature>
<reference evidence="7 8" key="1">
    <citation type="submission" date="2023-09" db="EMBL/GenBank/DDBJ databases">
        <title>Microbacterium fusihabitans sp. nov., Microbacterium phycihabitans sp. nov., and Microbacterium cervinum sp. nov., isolated from dried seaweeds of beach.</title>
        <authorList>
            <person name="Lee S.D."/>
        </authorList>
    </citation>
    <scope>NUCLEOTIDE SEQUENCE [LARGE SCALE GENOMIC DNA]</scope>
    <source>
        <strain evidence="7 8">KSW2-21</strain>
    </source>
</reference>
<dbReference type="PRINTS" id="PR01036">
    <property type="entry name" value="TCRTETB"/>
</dbReference>
<dbReference type="Gene3D" id="1.20.1720.10">
    <property type="entry name" value="Multidrug resistance protein D"/>
    <property type="match status" value="1"/>
</dbReference>
<protein>
    <submittedName>
        <fullName evidence="7">MFS transporter</fullName>
    </submittedName>
</protein>
<comment type="subcellular location">
    <subcellularLocation>
        <location evidence="1">Cell membrane</location>
        <topology evidence="1">Multi-pass membrane protein</topology>
    </subcellularLocation>
</comment>
<dbReference type="CDD" id="cd17321">
    <property type="entry name" value="MFS_MMR_MDR_like"/>
    <property type="match status" value="1"/>
</dbReference>
<dbReference type="PROSITE" id="PS00217">
    <property type="entry name" value="SUGAR_TRANSPORT_2"/>
    <property type="match status" value="1"/>
</dbReference>
<dbReference type="Gene3D" id="1.20.1250.20">
    <property type="entry name" value="MFS general substrate transporter like domains"/>
    <property type="match status" value="1"/>
</dbReference>
<comment type="caution">
    <text evidence="7">The sequence shown here is derived from an EMBL/GenBank/DDBJ whole genome shotgun (WGS) entry which is preliminary data.</text>
</comment>
<evidence type="ECO:0000256" key="2">
    <source>
        <dbReference type="ARBA" id="ARBA00022692"/>
    </source>
</evidence>
<dbReference type="PROSITE" id="PS50850">
    <property type="entry name" value="MFS"/>
    <property type="match status" value="1"/>
</dbReference>
<evidence type="ECO:0000256" key="5">
    <source>
        <dbReference type="SAM" id="Phobius"/>
    </source>
</evidence>
<dbReference type="Proteomes" id="UP001256673">
    <property type="component" value="Unassembled WGS sequence"/>
</dbReference>
<dbReference type="InterPro" id="IPR011701">
    <property type="entry name" value="MFS"/>
</dbReference>
<dbReference type="InterPro" id="IPR036259">
    <property type="entry name" value="MFS_trans_sf"/>
</dbReference>
<evidence type="ECO:0000259" key="6">
    <source>
        <dbReference type="PROSITE" id="PS50850"/>
    </source>
</evidence>
<feature type="transmembrane region" description="Helical" evidence="5">
    <location>
        <begin position="219"/>
        <end position="240"/>
    </location>
</feature>
<gene>
    <name evidence="7" type="ORF">RWH43_11070</name>
</gene>
<feature type="transmembrane region" description="Helical" evidence="5">
    <location>
        <begin position="252"/>
        <end position="273"/>
    </location>
</feature>
<dbReference type="PANTHER" id="PTHR42718:SF39">
    <property type="entry name" value="ACTINORHODIN TRANSPORTER-RELATED"/>
    <property type="match status" value="1"/>
</dbReference>
<dbReference type="InterPro" id="IPR020846">
    <property type="entry name" value="MFS_dom"/>
</dbReference>
<evidence type="ECO:0000313" key="7">
    <source>
        <dbReference type="EMBL" id="MDU0327297.1"/>
    </source>
</evidence>
<feature type="transmembrane region" description="Helical" evidence="5">
    <location>
        <begin position="356"/>
        <end position="379"/>
    </location>
</feature>
<feature type="transmembrane region" description="Helical" evidence="5">
    <location>
        <begin position="385"/>
        <end position="402"/>
    </location>
</feature>
<feature type="transmembrane region" description="Helical" evidence="5">
    <location>
        <begin position="152"/>
        <end position="175"/>
    </location>
</feature>
<accession>A0ABU3RWR0</accession>
<feature type="transmembrane region" description="Helical" evidence="5">
    <location>
        <begin position="64"/>
        <end position="82"/>
    </location>
</feature>
<dbReference type="Pfam" id="PF07690">
    <property type="entry name" value="MFS_1"/>
    <property type="match status" value="1"/>
</dbReference>